<dbReference type="EMBL" id="JAVREN010000029">
    <property type="protein sequence ID" value="MDT0309029.1"/>
    <property type="molecule type" value="Genomic_DNA"/>
</dbReference>
<accession>A0ABU2LBU7</accession>
<evidence type="ECO:0000313" key="3">
    <source>
        <dbReference type="EMBL" id="MDT0309029.1"/>
    </source>
</evidence>
<name>A0ABU2LBU7_9ACTN</name>
<protein>
    <submittedName>
        <fullName evidence="3">Trypco2 family protein</fullName>
    </submittedName>
</protein>
<dbReference type="Pfam" id="PF19631">
    <property type="entry name" value="Trypco2"/>
    <property type="match status" value="1"/>
</dbReference>
<evidence type="ECO:0000259" key="2">
    <source>
        <dbReference type="Pfam" id="PF19631"/>
    </source>
</evidence>
<evidence type="ECO:0000256" key="1">
    <source>
        <dbReference type="SAM" id="MobiDB-lite"/>
    </source>
</evidence>
<evidence type="ECO:0000313" key="4">
    <source>
        <dbReference type="Proteomes" id="UP001183388"/>
    </source>
</evidence>
<gene>
    <name evidence="3" type="ORF">RM780_18985</name>
</gene>
<sequence length="126" mass="13567">MNVAGEGFIGLAEVIGQVRRELTQAWKDGEGESVRFAVDRVHLEFAVQVHRAADGRAGLRIGVLTADVGGGASRDTTHRIEVELTPETEEPGGMLRVGRRPAPGARPRTRPEHGRPEQGQGLGQQD</sequence>
<keyword evidence="4" id="KW-1185">Reference proteome</keyword>
<dbReference type="Proteomes" id="UP001183388">
    <property type="component" value="Unassembled WGS sequence"/>
</dbReference>
<proteinExistence type="predicted"/>
<dbReference type="RefSeq" id="WP_311631980.1">
    <property type="nucleotide sequence ID" value="NZ_JAVREN010000029.1"/>
</dbReference>
<reference evidence="4" key="1">
    <citation type="submission" date="2023-07" db="EMBL/GenBank/DDBJ databases">
        <title>30 novel species of actinomycetes from the DSMZ collection.</title>
        <authorList>
            <person name="Nouioui I."/>
        </authorList>
    </citation>
    <scope>NUCLEOTIDE SEQUENCE [LARGE SCALE GENOMIC DNA]</scope>
    <source>
        <strain evidence="4">DSM 44917</strain>
    </source>
</reference>
<comment type="caution">
    <text evidence="3">The sequence shown here is derived from an EMBL/GenBank/DDBJ whole genome shotgun (WGS) entry which is preliminary data.</text>
</comment>
<organism evidence="3 4">
    <name type="scientific">Streptomyces boetiae</name>
    <dbReference type="NCBI Taxonomy" id="3075541"/>
    <lineage>
        <taxon>Bacteria</taxon>
        <taxon>Bacillati</taxon>
        <taxon>Actinomycetota</taxon>
        <taxon>Actinomycetes</taxon>
        <taxon>Kitasatosporales</taxon>
        <taxon>Streptomycetaceae</taxon>
        <taxon>Streptomyces</taxon>
    </lineage>
</organism>
<feature type="domain" description="Trypsin-co-occurring" evidence="2">
    <location>
        <begin position="9"/>
        <end position="86"/>
    </location>
</feature>
<dbReference type="InterPro" id="IPR045608">
    <property type="entry name" value="Trypco2"/>
</dbReference>
<feature type="region of interest" description="Disordered" evidence="1">
    <location>
        <begin position="68"/>
        <end position="126"/>
    </location>
</feature>